<evidence type="ECO:0000313" key="11">
    <source>
        <dbReference type="Proteomes" id="UP001162001"/>
    </source>
</evidence>
<evidence type="ECO:0000256" key="4">
    <source>
        <dbReference type="ARBA" id="ARBA00022842"/>
    </source>
</evidence>
<proteinExistence type="predicted"/>
<dbReference type="FunFam" id="2.60.120.590:FF:000004">
    <property type="entry name" value="DNA oxidative demethylase ALKBH2"/>
    <property type="match status" value="1"/>
</dbReference>
<dbReference type="GO" id="GO:0006307">
    <property type="term" value="P:DNA alkylation repair"/>
    <property type="evidence" value="ECO:0007669"/>
    <property type="project" value="TreeGrafter"/>
</dbReference>
<evidence type="ECO:0000256" key="8">
    <source>
        <dbReference type="ARBA" id="ARBA00023204"/>
    </source>
</evidence>
<dbReference type="InterPro" id="IPR032852">
    <property type="entry name" value="ALKBH2"/>
</dbReference>
<organism evidence="10 11">
    <name type="scientific">Fadolivirus FV1/VV64</name>
    <dbReference type="NCBI Taxonomy" id="3070911"/>
    <lineage>
        <taxon>Viruses</taxon>
        <taxon>Varidnaviria</taxon>
        <taxon>Bamfordvirae</taxon>
        <taxon>Nucleocytoviricota</taxon>
        <taxon>Megaviricetes</taxon>
        <taxon>Imitervirales</taxon>
        <taxon>Mimiviridae</taxon>
        <taxon>Klosneuvirinae</taxon>
        <taxon>Fadolivirus</taxon>
        <taxon>Fadolivirus algeromassiliense</taxon>
    </lineage>
</organism>
<dbReference type="GO" id="GO:0008198">
    <property type="term" value="F:ferrous iron binding"/>
    <property type="evidence" value="ECO:0007669"/>
    <property type="project" value="TreeGrafter"/>
</dbReference>
<dbReference type="SUPFAM" id="SSF51197">
    <property type="entry name" value="Clavaminate synthase-like"/>
    <property type="match status" value="1"/>
</dbReference>
<dbReference type="EMBL" id="MT418680">
    <property type="protein sequence ID" value="QKF93760.1"/>
    <property type="molecule type" value="Genomic_DNA"/>
</dbReference>
<comment type="cofactor">
    <cofactor evidence="1">
        <name>Fe(2+)</name>
        <dbReference type="ChEBI" id="CHEBI:29033"/>
    </cofactor>
</comment>
<dbReference type="GO" id="GO:0035516">
    <property type="term" value="F:broad specificity oxidative DNA demethylase activity"/>
    <property type="evidence" value="ECO:0007669"/>
    <property type="project" value="TreeGrafter"/>
</dbReference>
<dbReference type="Pfam" id="PF13532">
    <property type="entry name" value="2OG-FeII_Oxy_2"/>
    <property type="match status" value="1"/>
</dbReference>
<keyword evidence="8" id="KW-0234">DNA repair</keyword>
<sequence length="214" mass="25195">MIKKGNSKYISSLIDGINVHYTPEFINKHKADKYYHILEKELIYNDAKDSQVKLYGKTFDIPRKQVAYGDPGTFYRFSGNAVYARSWDDKNQITTIIKNIKHKVEIYTGQIFNFVLINRYEDGDQYINFHQDDERELGKDPTIVGVSFGAQREILFKPYFFIPQKVPKKISLELEHGSIFVMYAPTNDYWMHSIPKRAHVKTPRISLTFRYLHL</sequence>
<keyword evidence="11" id="KW-1185">Reference proteome</keyword>
<protein>
    <submittedName>
        <fullName evidence="10">Alpha-ketoglutarate-dependent dioxygenase alkB-like</fullName>
    </submittedName>
</protein>
<gene>
    <name evidence="10" type="ORF">Fadolivirus_1_302</name>
</gene>
<dbReference type="Gene3D" id="2.60.120.590">
    <property type="entry name" value="Alpha-ketoglutarate-dependent dioxygenase AlkB-like"/>
    <property type="match status" value="1"/>
</dbReference>
<evidence type="ECO:0000256" key="3">
    <source>
        <dbReference type="ARBA" id="ARBA00022763"/>
    </source>
</evidence>
<dbReference type="PANTHER" id="PTHR31573:SF1">
    <property type="entry name" value="DNA OXIDATIVE DEMETHYLASE ALKBH2"/>
    <property type="match status" value="1"/>
</dbReference>
<evidence type="ECO:0000256" key="6">
    <source>
        <dbReference type="ARBA" id="ARBA00023002"/>
    </source>
</evidence>
<dbReference type="PROSITE" id="PS51471">
    <property type="entry name" value="FE2OG_OXY"/>
    <property type="match status" value="1"/>
</dbReference>
<evidence type="ECO:0000256" key="1">
    <source>
        <dbReference type="ARBA" id="ARBA00001954"/>
    </source>
</evidence>
<evidence type="ECO:0000256" key="2">
    <source>
        <dbReference type="ARBA" id="ARBA00022723"/>
    </source>
</evidence>
<name>A0A7D3QWR7_9VIRU</name>
<accession>A0A7D3QWR7</accession>
<feature type="domain" description="Fe2OG dioxygenase" evidence="9">
    <location>
        <begin position="111"/>
        <end position="213"/>
    </location>
</feature>
<keyword evidence="4" id="KW-0460">Magnesium</keyword>
<evidence type="ECO:0000259" key="9">
    <source>
        <dbReference type="PROSITE" id="PS51471"/>
    </source>
</evidence>
<dbReference type="Proteomes" id="UP001162001">
    <property type="component" value="Segment"/>
</dbReference>
<keyword evidence="6" id="KW-0560">Oxidoreductase</keyword>
<dbReference type="InterPro" id="IPR027450">
    <property type="entry name" value="AlkB-like"/>
</dbReference>
<dbReference type="InterPro" id="IPR037151">
    <property type="entry name" value="AlkB-like_sf"/>
</dbReference>
<keyword evidence="2" id="KW-0479">Metal-binding</keyword>
<keyword evidence="7" id="KW-0408">Iron</keyword>
<dbReference type="GO" id="GO:0051747">
    <property type="term" value="F:cytosine C-5 DNA demethylase activity"/>
    <property type="evidence" value="ECO:0007669"/>
    <property type="project" value="TreeGrafter"/>
</dbReference>
<keyword evidence="5 10" id="KW-0223">Dioxygenase</keyword>
<keyword evidence="3" id="KW-0227">DNA damage</keyword>
<evidence type="ECO:0000256" key="7">
    <source>
        <dbReference type="ARBA" id="ARBA00023004"/>
    </source>
</evidence>
<evidence type="ECO:0000313" key="10">
    <source>
        <dbReference type="EMBL" id="QKF93760.1"/>
    </source>
</evidence>
<dbReference type="PANTHER" id="PTHR31573">
    <property type="entry name" value="ALPHA-KETOGLUTARATE-DEPENDENT DIOXYGENASE ALKB HOMOLOG 2"/>
    <property type="match status" value="1"/>
</dbReference>
<dbReference type="InterPro" id="IPR005123">
    <property type="entry name" value="Oxoglu/Fe-dep_dioxygenase_dom"/>
</dbReference>
<reference evidence="10 11" key="1">
    <citation type="submission" date="2020-04" db="EMBL/GenBank/DDBJ databases">
        <title>Advantages and limits of metagenomic assembly and binning of a giant virus.</title>
        <authorList>
            <person name="Schulz F."/>
            <person name="Andreani J."/>
            <person name="Francis R."/>
            <person name="Boudjemaa H."/>
            <person name="Bou Khalil J.Y."/>
            <person name="Lee J."/>
            <person name="La Scola B."/>
            <person name="Woyke T."/>
        </authorList>
    </citation>
    <scope>NUCLEOTIDE SEQUENCE [LARGE SCALE GENOMIC DNA]</scope>
    <source>
        <strain evidence="10 11">FV1/VV64</strain>
    </source>
</reference>
<evidence type="ECO:0000256" key="5">
    <source>
        <dbReference type="ARBA" id="ARBA00022964"/>
    </source>
</evidence>